<feature type="coiled-coil region" evidence="2">
    <location>
        <begin position="9"/>
        <end position="36"/>
    </location>
</feature>
<keyword evidence="4" id="KW-1185">Reference proteome</keyword>
<dbReference type="InterPro" id="IPR019734">
    <property type="entry name" value="TPR_rpt"/>
</dbReference>
<dbReference type="PROSITE" id="PS50005">
    <property type="entry name" value="TPR"/>
    <property type="match status" value="1"/>
</dbReference>
<dbReference type="GO" id="GO:0005813">
    <property type="term" value="C:centrosome"/>
    <property type="evidence" value="ECO:0007669"/>
    <property type="project" value="TreeGrafter"/>
</dbReference>
<dbReference type="EMBL" id="JANPWB010000006">
    <property type="protein sequence ID" value="KAJ1175463.1"/>
    <property type="molecule type" value="Genomic_DNA"/>
</dbReference>
<feature type="repeat" description="TPR" evidence="1">
    <location>
        <begin position="172"/>
        <end position="205"/>
    </location>
</feature>
<organism evidence="3 4">
    <name type="scientific">Pleurodeles waltl</name>
    <name type="common">Iberian ribbed newt</name>
    <dbReference type="NCBI Taxonomy" id="8319"/>
    <lineage>
        <taxon>Eukaryota</taxon>
        <taxon>Metazoa</taxon>
        <taxon>Chordata</taxon>
        <taxon>Craniata</taxon>
        <taxon>Vertebrata</taxon>
        <taxon>Euteleostomi</taxon>
        <taxon>Amphibia</taxon>
        <taxon>Batrachia</taxon>
        <taxon>Caudata</taxon>
        <taxon>Salamandroidea</taxon>
        <taxon>Salamandridae</taxon>
        <taxon>Pleurodelinae</taxon>
        <taxon>Pleurodeles</taxon>
    </lineage>
</organism>
<dbReference type="PANTHER" id="PTHR46540">
    <property type="entry name" value="TETRATRICOPEPTIDE REPEAT PROTEIN 12"/>
    <property type="match status" value="1"/>
</dbReference>
<dbReference type="Pfam" id="PF13181">
    <property type="entry name" value="TPR_8"/>
    <property type="match status" value="1"/>
</dbReference>
<dbReference type="SUPFAM" id="SSF48371">
    <property type="entry name" value="ARM repeat"/>
    <property type="match status" value="1"/>
</dbReference>
<dbReference type="Gene3D" id="1.25.10.10">
    <property type="entry name" value="Leucine-rich Repeat Variant"/>
    <property type="match status" value="3"/>
</dbReference>
<dbReference type="PANTHER" id="PTHR46540:SF1">
    <property type="entry name" value="TETRATRICOPEPTIDE REPEAT PROTEIN 12"/>
    <property type="match status" value="1"/>
</dbReference>
<dbReference type="Gene3D" id="1.25.40.10">
    <property type="entry name" value="Tetratricopeptide repeat domain"/>
    <property type="match status" value="1"/>
</dbReference>
<dbReference type="Proteomes" id="UP001066276">
    <property type="component" value="Chromosome 3_2"/>
</dbReference>
<evidence type="ECO:0008006" key="5">
    <source>
        <dbReference type="Google" id="ProtNLM"/>
    </source>
</evidence>
<gene>
    <name evidence="3" type="ORF">NDU88_000751</name>
</gene>
<dbReference type="SUPFAM" id="SSF48452">
    <property type="entry name" value="TPR-like"/>
    <property type="match status" value="1"/>
</dbReference>
<keyword evidence="2" id="KW-0175">Coiled coil</keyword>
<proteinExistence type="predicted"/>
<accession>A0AAV7TI36</accession>
<dbReference type="InterPro" id="IPR043195">
    <property type="entry name" value="TTC12"/>
</dbReference>
<dbReference type="GO" id="GO:0005737">
    <property type="term" value="C:cytoplasm"/>
    <property type="evidence" value="ECO:0007669"/>
    <property type="project" value="TreeGrafter"/>
</dbReference>
<dbReference type="AlphaFoldDB" id="A0AAV7TI36"/>
<dbReference type="SMART" id="SM00028">
    <property type="entry name" value="TPR"/>
    <property type="match status" value="3"/>
</dbReference>
<name>A0AAV7TI36_PLEWA</name>
<evidence type="ECO:0000313" key="4">
    <source>
        <dbReference type="Proteomes" id="UP001066276"/>
    </source>
</evidence>
<evidence type="ECO:0000256" key="1">
    <source>
        <dbReference type="PROSITE-ProRule" id="PRU00339"/>
    </source>
</evidence>
<reference evidence="3" key="1">
    <citation type="journal article" date="2022" name="bioRxiv">
        <title>Sequencing and chromosome-scale assembly of the giantPleurodeles waltlgenome.</title>
        <authorList>
            <person name="Brown T."/>
            <person name="Elewa A."/>
            <person name="Iarovenko S."/>
            <person name="Subramanian E."/>
            <person name="Araus A.J."/>
            <person name="Petzold A."/>
            <person name="Susuki M."/>
            <person name="Suzuki K.-i.T."/>
            <person name="Hayashi T."/>
            <person name="Toyoda A."/>
            <person name="Oliveira C."/>
            <person name="Osipova E."/>
            <person name="Leigh N.D."/>
            <person name="Simon A."/>
            <person name="Yun M.H."/>
        </authorList>
    </citation>
    <scope>NUCLEOTIDE SEQUENCE</scope>
    <source>
        <strain evidence="3">20211129_DDA</strain>
        <tissue evidence="3">Liver</tissue>
    </source>
</reference>
<keyword evidence="1" id="KW-0802">TPR repeat</keyword>
<dbReference type="InterPro" id="IPR011989">
    <property type="entry name" value="ARM-like"/>
</dbReference>
<dbReference type="GO" id="GO:0007288">
    <property type="term" value="P:sperm axoneme assembly"/>
    <property type="evidence" value="ECO:0007669"/>
    <property type="project" value="TreeGrafter"/>
</dbReference>
<protein>
    <recommendedName>
        <fullName evidence="5">Tetratricopeptide repeat protein 12</fullName>
    </recommendedName>
</protein>
<dbReference type="GO" id="GO:0070286">
    <property type="term" value="P:axonemal dynein complex assembly"/>
    <property type="evidence" value="ECO:0007669"/>
    <property type="project" value="TreeGrafter"/>
</dbReference>
<evidence type="ECO:0000313" key="3">
    <source>
        <dbReference type="EMBL" id="KAJ1175463.1"/>
    </source>
</evidence>
<evidence type="ECO:0000256" key="2">
    <source>
        <dbReference type="SAM" id="Coils"/>
    </source>
</evidence>
<sequence length="705" mass="78359">MAAEKDKDLEKFLKDVDDITKLIQELNSEDQAVQEKAFCEADRRIASKPEIELVEGCRTKLNKTSVNTLPCSQMEEMSQDGFLAALEQDARERAERRKENEVLANALKDMGNEAFAKGDYETAVQRYTEGLDRLKDMVVLYTNRAQAHNKLEKYKEAITDCEWALRCNEKCVKAYVHKGKANLGLKDYGEARKCYQKILEIDNKHEKLVKDYLNEVDFQEKKAIQEEKAHKEFALGKETLVSVKELLQKLSKRNQSPAYYAGGIRLLTVTMQNCSERTLFRTCNGFSIIGDNEVISRCLEKDGKDQMEVELCLAAIALWHEVCRDNDENQRLLMTHPGMDRCIFSLLSSGLTDIQKECLDLLVYLSQNQNGRLLLLSHFDPPRLLQCLLGFVVTSDSQARIAIGLLDSVAVEEKFKIHFQTNFSKTALPSFLDVLKNRKRVPPAIVPEFIAVMLSLSLDAGIRLQMSDSEDLWKACLGALDECQLINNNTDCLNTLLALLSLMINMSLESTQAVKGCALEVTGRCLALLSSKNGSILTKAVGVLSRVLLHCPLAVDDAVKGGAVKKLIHFLKGSGQITSGYAVKALAACTRSSPQAREDLVKSDKKFTVLMKLLHSENEVIAGNAALCLGYCMSVPGAPASLLNSDVLKVLLTYAGGDAKEVALQQNAAIALGKLCTAEPRFVEQLRKLNGIEILNSCMKYIELP</sequence>
<dbReference type="InterPro" id="IPR016024">
    <property type="entry name" value="ARM-type_fold"/>
</dbReference>
<comment type="caution">
    <text evidence="3">The sequence shown here is derived from an EMBL/GenBank/DDBJ whole genome shotgun (WGS) entry which is preliminary data.</text>
</comment>
<dbReference type="InterPro" id="IPR011990">
    <property type="entry name" value="TPR-like_helical_dom_sf"/>
</dbReference>